<dbReference type="OrthoDB" id="8625549at2"/>
<dbReference type="EMBL" id="LT629787">
    <property type="protein sequence ID" value="SDU35236.1"/>
    <property type="molecule type" value="Genomic_DNA"/>
</dbReference>
<protein>
    <submittedName>
        <fullName evidence="2">Uncharacterized protein</fullName>
    </submittedName>
</protein>
<organism evidence="2 3">
    <name type="scientific">Halopseudomonas salegens</name>
    <dbReference type="NCBI Taxonomy" id="1434072"/>
    <lineage>
        <taxon>Bacteria</taxon>
        <taxon>Pseudomonadati</taxon>
        <taxon>Pseudomonadota</taxon>
        <taxon>Gammaproteobacteria</taxon>
        <taxon>Pseudomonadales</taxon>
        <taxon>Pseudomonadaceae</taxon>
        <taxon>Halopseudomonas</taxon>
    </lineage>
</organism>
<feature type="transmembrane region" description="Helical" evidence="1">
    <location>
        <begin position="118"/>
        <end position="136"/>
    </location>
</feature>
<feature type="transmembrane region" description="Helical" evidence="1">
    <location>
        <begin position="336"/>
        <end position="352"/>
    </location>
</feature>
<feature type="transmembrane region" description="Helical" evidence="1">
    <location>
        <begin position="170"/>
        <end position="193"/>
    </location>
</feature>
<dbReference type="AlphaFoldDB" id="A0A1H2HU40"/>
<keyword evidence="1" id="KW-1133">Transmembrane helix</keyword>
<feature type="transmembrane region" description="Helical" evidence="1">
    <location>
        <begin position="246"/>
        <end position="264"/>
    </location>
</feature>
<feature type="transmembrane region" description="Helical" evidence="1">
    <location>
        <begin position="205"/>
        <end position="225"/>
    </location>
</feature>
<accession>A0A1H2HU40</accession>
<evidence type="ECO:0000313" key="2">
    <source>
        <dbReference type="EMBL" id="SDU35236.1"/>
    </source>
</evidence>
<proteinExistence type="predicted"/>
<name>A0A1H2HU40_9GAMM</name>
<feature type="transmembrane region" description="Helical" evidence="1">
    <location>
        <begin position="364"/>
        <end position="383"/>
    </location>
</feature>
<evidence type="ECO:0000256" key="1">
    <source>
        <dbReference type="SAM" id="Phobius"/>
    </source>
</evidence>
<keyword evidence="1" id="KW-0812">Transmembrane</keyword>
<sequence length="561" mass="62479">MTEARRWMLRGLAGCALAVVITSVLGGIRFYSPVPFWDMWNGYLEFYYRSFNEGWLPWWELHNEHRLVLAKALFWLELSLFKGNLQALFALNLVFAGLILWTFVAWLRRLQEDDHPVLLAQPVFYLLVVLAFSWMQQENFTWAFQSQFFMAYLLPLLAFYCLARSRGSDGFFVLAVLLGGLSALTMANGLLALPLLVLQAMLQRLGWRPVIVLLVTGFCVFGLYFSAYQSPEWHTPWSQSLMDNSGAVVVYFLAYLGGPLYVLLGDWSLIPALLAGVVMICSAAWLAWPLVFGQRHHPIELGLLVFILFIGGTALSTALGRAGLGSEMAQFLPSRYLTPALMAWSAMALLLYSRGLIGNGWKQAGGLLLLVLALGSAQLGVFADNSHIQARKAAVLTATVGVRDTDFIDRIYFDPERFRRLTLQALASGHSVGRLEAVRASADWQGRTMPELPERRCQGYLDRVMEWPLFAGTGYGYRLEGWLVDTERQRVPAHFALLASDQVQGYGLTGLPRPDVAGVHGKSAAESGFVAWLRTDKPLASAEVVRLVAQQEACVAELTVP</sequence>
<keyword evidence="1" id="KW-0472">Membrane</keyword>
<keyword evidence="3" id="KW-1185">Reference proteome</keyword>
<dbReference type="STRING" id="1434072.SAMN05216210_3303"/>
<feature type="transmembrane region" description="Helical" evidence="1">
    <location>
        <begin position="85"/>
        <end position="106"/>
    </location>
</feature>
<dbReference type="Proteomes" id="UP000243924">
    <property type="component" value="Chromosome I"/>
</dbReference>
<gene>
    <name evidence="2" type="ORF">SAMN05216210_3303</name>
</gene>
<feature type="transmembrane region" description="Helical" evidence="1">
    <location>
        <begin position="142"/>
        <end position="163"/>
    </location>
</feature>
<feature type="transmembrane region" description="Helical" evidence="1">
    <location>
        <begin position="270"/>
        <end position="291"/>
    </location>
</feature>
<reference evidence="3" key="1">
    <citation type="submission" date="2016-10" db="EMBL/GenBank/DDBJ databases">
        <authorList>
            <person name="Varghese N."/>
            <person name="Submissions S."/>
        </authorList>
    </citation>
    <scope>NUCLEOTIDE SEQUENCE [LARGE SCALE GENOMIC DNA]</scope>
    <source>
        <strain evidence="3">CECT 8338</strain>
    </source>
</reference>
<evidence type="ECO:0000313" key="3">
    <source>
        <dbReference type="Proteomes" id="UP000243924"/>
    </source>
</evidence>
<dbReference type="RefSeq" id="WP_092389048.1">
    <property type="nucleotide sequence ID" value="NZ_LT629787.1"/>
</dbReference>
<feature type="transmembrane region" description="Helical" evidence="1">
    <location>
        <begin position="303"/>
        <end position="324"/>
    </location>
</feature>